<name>X1E8Z3_9ZZZZ</name>
<keyword evidence="6 7" id="KW-0472">Membrane</keyword>
<evidence type="ECO:0000256" key="5">
    <source>
        <dbReference type="ARBA" id="ARBA00022989"/>
    </source>
</evidence>
<keyword evidence="3" id="KW-1003">Cell membrane</keyword>
<evidence type="ECO:0000256" key="7">
    <source>
        <dbReference type="SAM" id="Phobius"/>
    </source>
</evidence>
<keyword evidence="5 7" id="KW-1133">Transmembrane helix</keyword>
<evidence type="ECO:0000259" key="8">
    <source>
        <dbReference type="PROSITE" id="PS50928"/>
    </source>
</evidence>
<evidence type="ECO:0000256" key="6">
    <source>
        <dbReference type="ARBA" id="ARBA00023136"/>
    </source>
</evidence>
<keyword evidence="2" id="KW-0813">Transport</keyword>
<dbReference type="InterPro" id="IPR000515">
    <property type="entry name" value="MetI-like"/>
</dbReference>
<dbReference type="PANTHER" id="PTHR43163">
    <property type="entry name" value="DIPEPTIDE TRANSPORT SYSTEM PERMEASE PROTEIN DPPB-RELATED"/>
    <property type="match status" value="1"/>
</dbReference>
<dbReference type="InterPro" id="IPR035906">
    <property type="entry name" value="MetI-like_sf"/>
</dbReference>
<dbReference type="GO" id="GO:0055085">
    <property type="term" value="P:transmembrane transport"/>
    <property type="evidence" value="ECO:0007669"/>
    <property type="project" value="InterPro"/>
</dbReference>
<feature type="transmembrane region" description="Helical" evidence="7">
    <location>
        <begin position="102"/>
        <end position="127"/>
    </location>
</feature>
<gene>
    <name evidence="9" type="ORF">S03H2_05887</name>
</gene>
<dbReference type="AlphaFoldDB" id="X1E8Z3"/>
<keyword evidence="4 7" id="KW-0812">Transmembrane</keyword>
<dbReference type="CDD" id="cd06261">
    <property type="entry name" value="TM_PBP2"/>
    <property type="match status" value="1"/>
</dbReference>
<proteinExistence type="predicted"/>
<accession>X1E8Z3</accession>
<comment type="subcellular location">
    <subcellularLocation>
        <location evidence="1">Cell membrane</location>
        <topology evidence="1">Multi-pass membrane protein</topology>
    </subcellularLocation>
</comment>
<comment type="caution">
    <text evidence="9">The sequence shown here is derived from an EMBL/GenBank/DDBJ whole genome shotgun (WGS) entry which is preliminary data.</text>
</comment>
<evidence type="ECO:0000313" key="9">
    <source>
        <dbReference type="EMBL" id="GAH29047.1"/>
    </source>
</evidence>
<dbReference type="EMBL" id="BARU01002507">
    <property type="protein sequence ID" value="GAH29047.1"/>
    <property type="molecule type" value="Genomic_DNA"/>
</dbReference>
<protein>
    <recommendedName>
        <fullName evidence="8">ABC transmembrane type-1 domain-containing protein</fullName>
    </recommendedName>
</protein>
<feature type="non-terminal residue" evidence="9">
    <location>
        <position position="1"/>
    </location>
</feature>
<evidence type="ECO:0000256" key="1">
    <source>
        <dbReference type="ARBA" id="ARBA00004651"/>
    </source>
</evidence>
<evidence type="ECO:0000256" key="4">
    <source>
        <dbReference type="ARBA" id="ARBA00022692"/>
    </source>
</evidence>
<dbReference type="PROSITE" id="PS50928">
    <property type="entry name" value="ABC_TM1"/>
    <property type="match status" value="1"/>
</dbReference>
<reference evidence="9" key="1">
    <citation type="journal article" date="2014" name="Front. Microbiol.">
        <title>High frequency of phylogenetically diverse reductive dehalogenase-homologous genes in deep subseafloor sedimentary metagenomes.</title>
        <authorList>
            <person name="Kawai M."/>
            <person name="Futagami T."/>
            <person name="Toyoda A."/>
            <person name="Takaki Y."/>
            <person name="Nishi S."/>
            <person name="Hori S."/>
            <person name="Arai W."/>
            <person name="Tsubouchi T."/>
            <person name="Morono Y."/>
            <person name="Uchiyama I."/>
            <person name="Ito T."/>
            <person name="Fujiyama A."/>
            <person name="Inagaki F."/>
            <person name="Takami H."/>
        </authorList>
    </citation>
    <scope>NUCLEOTIDE SEQUENCE</scope>
    <source>
        <strain evidence="9">Expedition CK06-06</strain>
    </source>
</reference>
<dbReference type="Gene3D" id="1.10.3720.10">
    <property type="entry name" value="MetI-like"/>
    <property type="match status" value="1"/>
</dbReference>
<evidence type="ECO:0000256" key="2">
    <source>
        <dbReference type="ARBA" id="ARBA00022448"/>
    </source>
</evidence>
<dbReference type="GO" id="GO:0005886">
    <property type="term" value="C:plasma membrane"/>
    <property type="evidence" value="ECO:0007669"/>
    <property type="project" value="UniProtKB-SubCell"/>
</dbReference>
<organism evidence="9">
    <name type="scientific">marine sediment metagenome</name>
    <dbReference type="NCBI Taxonomy" id="412755"/>
    <lineage>
        <taxon>unclassified sequences</taxon>
        <taxon>metagenomes</taxon>
        <taxon>ecological metagenomes</taxon>
    </lineage>
</organism>
<dbReference type="Pfam" id="PF00528">
    <property type="entry name" value="BPD_transp_1"/>
    <property type="match status" value="1"/>
</dbReference>
<dbReference type="PANTHER" id="PTHR43163:SF6">
    <property type="entry name" value="DIPEPTIDE TRANSPORT SYSTEM PERMEASE PROTEIN DPPB-RELATED"/>
    <property type="match status" value="1"/>
</dbReference>
<dbReference type="SUPFAM" id="SSF161098">
    <property type="entry name" value="MetI-like"/>
    <property type="match status" value="1"/>
</dbReference>
<sequence>GYALQILPTIGRIPPGVSLPPRITGMITLDALFTGNFALCLSGLKYLLLPAVSLAMGPLSQEARITRTTLAGNLGKDYVAAERSSGLSERTIMLKYLLKPSLIPTISIYALDFAAIIGNAFVVELIFNWPGLSRYGMNAMLQKDLNAMVAVVMVYGILFMVVNVIVDLTVGFLDPRIRLGEQSAE</sequence>
<feature type="transmembrane region" description="Helical" evidence="7">
    <location>
        <begin position="147"/>
        <end position="173"/>
    </location>
</feature>
<evidence type="ECO:0000256" key="3">
    <source>
        <dbReference type="ARBA" id="ARBA00022475"/>
    </source>
</evidence>
<feature type="domain" description="ABC transmembrane type-1" evidence="8">
    <location>
        <begin position="1"/>
        <end position="170"/>
    </location>
</feature>